<accession>A0A1F7RUS8</accession>
<evidence type="ECO:0000256" key="1">
    <source>
        <dbReference type="ARBA" id="ARBA00004141"/>
    </source>
</evidence>
<dbReference type="InterPro" id="IPR004481">
    <property type="entry name" value="K/Na/Ca-exchanger"/>
</dbReference>
<comment type="subcellular location">
    <subcellularLocation>
        <location evidence="1">Membrane</location>
        <topology evidence="1">Multi-pass membrane protein</topology>
    </subcellularLocation>
</comment>
<dbReference type="Gene3D" id="1.20.1420.30">
    <property type="entry name" value="NCX, central ion-binding region"/>
    <property type="match status" value="1"/>
</dbReference>
<dbReference type="PANTHER" id="PTHR10846:SF8">
    <property type="entry name" value="INNER MEMBRANE PROTEIN YRBG"/>
    <property type="match status" value="1"/>
</dbReference>
<feature type="transmembrane region" description="Helical" evidence="5">
    <location>
        <begin position="182"/>
        <end position="204"/>
    </location>
</feature>
<evidence type="ECO:0000256" key="4">
    <source>
        <dbReference type="ARBA" id="ARBA00023136"/>
    </source>
</evidence>
<dbReference type="Proteomes" id="UP000179266">
    <property type="component" value="Unassembled WGS sequence"/>
</dbReference>
<evidence type="ECO:0000256" key="3">
    <source>
        <dbReference type="ARBA" id="ARBA00022989"/>
    </source>
</evidence>
<protein>
    <recommendedName>
        <fullName evidence="6">Sodium/calcium exchanger membrane region domain-containing protein</fullName>
    </recommendedName>
</protein>
<evidence type="ECO:0000313" key="7">
    <source>
        <dbReference type="EMBL" id="OGL45181.1"/>
    </source>
</evidence>
<dbReference type="GO" id="GO:0005886">
    <property type="term" value="C:plasma membrane"/>
    <property type="evidence" value="ECO:0007669"/>
    <property type="project" value="TreeGrafter"/>
</dbReference>
<dbReference type="GO" id="GO:0006874">
    <property type="term" value="P:intracellular calcium ion homeostasis"/>
    <property type="evidence" value="ECO:0007669"/>
    <property type="project" value="TreeGrafter"/>
</dbReference>
<dbReference type="GO" id="GO:0005262">
    <property type="term" value="F:calcium channel activity"/>
    <property type="evidence" value="ECO:0007669"/>
    <property type="project" value="TreeGrafter"/>
</dbReference>
<name>A0A1F7RUS8_9BACT</name>
<feature type="transmembrane region" description="Helical" evidence="5">
    <location>
        <begin position="216"/>
        <end position="236"/>
    </location>
</feature>
<feature type="transmembrane region" description="Helical" evidence="5">
    <location>
        <begin position="117"/>
        <end position="136"/>
    </location>
</feature>
<feature type="domain" description="Sodium/calcium exchanger membrane region" evidence="6">
    <location>
        <begin position="1"/>
        <end position="80"/>
    </location>
</feature>
<feature type="transmembrane region" description="Helical" evidence="5">
    <location>
        <begin position="39"/>
        <end position="57"/>
    </location>
</feature>
<keyword evidence="4 5" id="KW-0472">Membrane</keyword>
<dbReference type="InterPro" id="IPR004837">
    <property type="entry name" value="NaCa_Exmemb"/>
</dbReference>
<dbReference type="GO" id="GO:0008273">
    <property type="term" value="F:calcium, potassium:sodium antiporter activity"/>
    <property type="evidence" value="ECO:0007669"/>
    <property type="project" value="TreeGrafter"/>
</dbReference>
<keyword evidence="3 5" id="KW-1133">Transmembrane helix</keyword>
<dbReference type="PANTHER" id="PTHR10846">
    <property type="entry name" value="SODIUM/POTASSIUM/CALCIUM EXCHANGER"/>
    <property type="match status" value="1"/>
</dbReference>
<dbReference type="Pfam" id="PF01699">
    <property type="entry name" value="Na_Ca_ex"/>
    <property type="match status" value="2"/>
</dbReference>
<dbReference type="InterPro" id="IPR044880">
    <property type="entry name" value="NCX_ion-bd_dom_sf"/>
</dbReference>
<feature type="non-terminal residue" evidence="7">
    <location>
        <position position="1"/>
    </location>
</feature>
<proteinExistence type="predicted"/>
<evidence type="ECO:0000259" key="6">
    <source>
        <dbReference type="Pfam" id="PF01699"/>
    </source>
</evidence>
<evidence type="ECO:0000256" key="2">
    <source>
        <dbReference type="ARBA" id="ARBA00022692"/>
    </source>
</evidence>
<dbReference type="EMBL" id="MGDD01000191">
    <property type="protein sequence ID" value="OGL45181.1"/>
    <property type="molecule type" value="Genomic_DNA"/>
</dbReference>
<feature type="transmembrane region" description="Helical" evidence="5">
    <location>
        <begin position="16"/>
        <end position="32"/>
    </location>
</feature>
<organism evidence="7 8">
    <name type="scientific">Candidatus Schekmanbacteria bacterium RBG_13_48_7</name>
    <dbReference type="NCBI Taxonomy" id="1817878"/>
    <lineage>
        <taxon>Bacteria</taxon>
        <taxon>Candidatus Schekmaniibacteriota</taxon>
    </lineage>
</organism>
<feature type="transmembrane region" description="Helical" evidence="5">
    <location>
        <begin position="243"/>
        <end position="261"/>
    </location>
</feature>
<reference evidence="7 8" key="1">
    <citation type="journal article" date="2016" name="Nat. Commun.">
        <title>Thousands of microbial genomes shed light on interconnected biogeochemical processes in an aquifer system.</title>
        <authorList>
            <person name="Anantharaman K."/>
            <person name="Brown C.T."/>
            <person name="Hug L.A."/>
            <person name="Sharon I."/>
            <person name="Castelle C.J."/>
            <person name="Probst A.J."/>
            <person name="Thomas B.C."/>
            <person name="Singh A."/>
            <person name="Wilkins M.J."/>
            <person name="Karaoz U."/>
            <person name="Brodie E.L."/>
            <person name="Williams K.H."/>
            <person name="Hubbard S.S."/>
            <person name="Banfield J.F."/>
        </authorList>
    </citation>
    <scope>NUCLEOTIDE SEQUENCE [LARGE SCALE GENOMIC DNA]</scope>
</reference>
<comment type="caution">
    <text evidence="7">The sequence shown here is derived from an EMBL/GenBank/DDBJ whole genome shotgun (WGS) entry which is preliminary data.</text>
</comment>
<keyword evidence="2 5" id="KW-0812">Transmembrane</keyword>
<dbReference type="AlphaFoldDB" id="A0A1F7RUS8"/>
<evidence type="ECO:0000313" key="8">
    <source>
        <dbReference type="Proteomes" id="UP000179266"/>
    </source>
</evidence>
<gene>
    <name evidence="7" type="ORF">A2161_17860</name>
</gene>
<feature type="transmembrane region" description="Helical" evidence="5">
    <location>
        <begin position="63"/>
        <end position="81"/>
    </location>
</feature>
<sequence>EIALGNAVGSVICDDGIALALAAILAPTFIAINRRVWKAAAIFLSVIYICVYMFALNGTIARFEGAVLLVFLAGYFTFLILQELKNRNENIPIPGMSEIPTESELPEKTADASLARLFTIVILCLSGIVIASHFVVGSSVKLAQFMGVPEVIIGLTIIAIGTSLPEITTCIISARKGFGDIAVGNIIGADILNILWIIGASSVVNPIHVSSKEINFMFPAMIIVVATMLICMRIGYKIGTRTGLVLLGEYLIYIFLTIYLFY</sequence>
<feature type="domain" description="Sodium/calcium exchanger membrane region" evidence="6">
    <location>
        <begin position="118"/>
        <end position="258"/>
    </location>
</feature>
<evidence type="ECO:0000256" key="5">
    <source>
        <dbReference type="SAM" id="Phobius"/>
    </source>
</evidence>